<protein>
    <recommendedName>
        <fullName evidence="1">PH domain-containing protein</fullName>
    </recommendedName>
</protein>
<keyword evidence="3" id="KW-1185">Reference proteome</keyword>
<dbReference type="Proteomes" id="UP000516260">
    <property type="component" value="Chromosome 15"/>
</dbReference>
<dbReference type="GO" id="GO:0005886">
    <property type="term" value="C:plasma membrane"/>
    <property type="evidence" value="ECO:0007669"/>
    <property type="project" value="TreeGrafter"/>
</dbReference>
<gene>
    <name evidence="2" type="ORF">fugu_014264</name>
</gene>
<dbReference type="InterPro" id="IPR039664">
    <property type="entry name" value="GRB/APBB1IP"/>
</dbReference>
<dbReference type="EMBL" id="SWLE01000007">
    <property type="protein sequence ID" value="TNM98018.1"/>
    <property type="molecule type" value="Genomic_DNA"/>
</dbReference>
<dbReference type="Pfam" id="PF00169">
    <property type="entry name" value="PH"/>
    <property type="match status" value="1"/>
</dbReference>
<comment type="caution">
    <text evidence="2">The sequence shown here is derived from an EMBL/GenBank/DDBJ whole genome shotgun (WGS) entry which is preliminary data.</text>
</comment>
<evidence type="ECO:0000259" key="1">
    <source>
        <dbReference type="Pfam" id="PF00169"/>
    </source>
</evidence>
<organism evidence="2 3">
    <name type="scientific">Takifugu bimaculatus</name>
    <dbReference type="NCBI Taxonomy" id="433685"/>
    <lineage>
        <taxon>Eukaryota</taxon>
        <taxon>Metazoa</taxon>
        <taxon>Chordata</taxon>
        <taxon>Craniata</taxon>
        <taxon>Vertebrata</taxon>
        <taxon>Euteleostomi</taxon>
        <taxon>Actinopterygii</taxon>
        <taxon>Neopterygii</taxon>
        <taxon>Teleostei</taxon>
        <taxon>Neoteleostei</taxon>
        <taxon>Acanthomorphata</taxon>
        <taxon>Eupercaria</taxon>
        <taxon>Tetraodontiformes</taxon>
        <taxon>Tetradontoidea</taxon>
        <taxon>Tetraodontidae</taxon>
        <taxon>Takifugu</taxon>
    </lineage>
</organism>
<evidence type="ECO:0000313" key="2">
    <source>
        <dbReference type="EMBL" id="TNM98018.1"/>
    </source>
</evidence>
<proteinExistence type="predicted"/>
<dbReference type="AlphaFoldDB" id="A0A4Z2C1W6"/>
<dbReference type="GO" id="GO:0005829">
    <property type="term" value="C:cytosol"/>
    <property type="evidence" value="ECO:0007669"/>
    <property type="project" value="TreeGrafter"/>
</dbReference>
<dbReference type="PANTHER" id="PTHR11243:SF14">
    <property type="entry name" value="AMYLOID BETA A4 PRECURSOR PROTEIN-BINDING FAMILY B MEMBER 1-INTERACTING PROTEIN"/>
    <property type="match status" value="1"/>
</dbReference>
<accession>A0A4Z2C1W6</accession>
<dbReference type="InterPro" id="IPR001849">
    <property type="entry name" value="PH_domain"/>
</dbReference>
<dbReference type="PANTHER" id="PTHR11243">
    <property type="entry name" value="GROWTH FACTOR RECEPTOR-BOUND PROTEIN"/>
    <property type="match status" value="1"/>
</dbReference>
<dbReference type="InterPro" id="IPR011993">
    <property type="entry name" value="PH-like_dom_sf"/>
</dbReference>
<sequence length="136" mass="16059">MRCSETLSYFTCGRRRNRVCVDSTSKPSNSWSRSISRARLSSFPDLEGILYLKQEDKKVWRPRYFLLRASGLYYVPKGKTKCSANLACFVRFDKLDVYNAKNYKQKYRAPTDFCFILKHPCIQKESNYIKFLCCDE</sequence>
<feature type="domain" description="PH" evidence="1">
    <location>
        <begin position="46"/>
        <end position="124"/>
    </location>
</feature>
<evidence type="ECO:0000313" key="3">
    <source>
        <dbReference type="Proteomes" id="UP000516260"/>
    </source>
</evidence>
<name>A0A4Z2C1W6_9TELE</name>
<dbReference type="Gene3D" id="2.30.29.30">
    <property type="entry name" value="Pleckstrin-homology domain (PH domain)/Phosphotyrosine-binding domain (PTB)"/>
    <property type="match status" value="1"/>
</dbReference>
<reference evidence="2 3" key="1">
    <citation type="submission" date="2019-04" db="EMBL/GenBank/DDBJ databases">
        <title>The sequence and de novo assembly of Takifugu bimaculatus genome using PacBio and Hi-C technologies.</title>
        <authorList>
            <person name="Xu P."/>
            <person name="Liu B."/>
            <person name="Zhou Z."/>
        </authorList>
    </citation>
    <scope>NUCLEOTIDE SEQUENCE [LARGE SCALE GENOMIC DNA]</scope>
    <source>
        <strain evidence="2">TB-2018</strain>
        <tissue evidence="2">Muscle</tissue>
    </source>
</reference>
<dbReference type="SUPFAM" id="SSF50729">
    <property type="entry name" value="PH domain-like"/>
    <property type="match status" value="1"/>
</dbReference>